<keyword evidence="7" id="KW-1185">Reference proteome</keyword>
<dbReference type="InterPro" id="IPR023353">
    <property type="entry name" value="LemA-like_dom_sf"/>
</dbReference>
<accession>A0ABT2DBW0</accession>
<dbReference type="PANTHER" id="PTHR34478">
    <property type="entry name" value="PROTEIN LEMA"/>
    <property type="match status" value="1"/>
</dbReference>
<gene>
    <name evidence="6" type="ORF">NX774_12870</name>
</gene>
<comment type="subcellular location">
    <subcellularLocation>
        <location evidence="1">Membrane</location>
        <topology evidence="1">Single-pass membrane protein</topology>
    </subcellularLocation>
</comment>
<reference evidence="6 7" key="1">
    <citation type="submission" date="2022-08" db="EMBL/GenBank/DDBJ databases">
        <title>Reclassification of Massilia species as members of the genera Telluria, Duganella, Pseudoduganella, Mokoshia gen. nov. and Zemynaea gen. nov. using orthogonal and non-orthogonal genome-based approaches.</title>
        <authorList>
            <person name="Bowman J.P."/>
        </authorList>
    </citation>
    <scope>NUCLEOTIDE SEQUENCE [LARGE SCALE GENOMIC DNA]</scope>
    <source>
        <strain evidence="6 7">JCM 31605</strain>
    </source>
</reference>
<dbReference type="InterPro" id="IPR007156">
    <property type="entry name" value="MamQ_LemA"/>
</dbReference>
<dbReference type="Gene3D" id="1.20.1440.20">
    <property type="entry name" value="LemA-like domain"/>
    <property type="match status" value="1"/>
</dbReference>
<dbReference type="SUPFAM" id="SSF140478">
    <property type="entry name" value="LemA-like"/>
    <property type="match status" value="1"/>
</dbReference>
<evidence type="ECO:0000256" key="4">
    <source>
        <dbReference type="ARBA" id="ARBA00022989"/>
    </source>
</evidence>
<evidence type="ECO:0000256" key="5">
    <source>
        <dbReference type="ARBA" id="ARBA00023136"/>
    </source>
</evidence>
<name>A0ABT2DBW0_9BURK</name>
<keyword evidence="5" id="KW-0472">Membrane</keyword>
<dbReference type="PROSITE" id="PS51257">
    <property type="entry name" value="PROKAR_LIPOPROTEIN"/>
    <property type="match status" value="1"/>
</dbReference>
<dbReference type="Proteomes" id="UP001206126">
    <property type="component" value="Unassembled WGS sequence"/>
</dbReference>
<keyword evidence="4" id="KW-1133">Transmembrane helix</keyword>
<keyword evidence="3" id="KW-0812">Transmembrane</keyword>
<protein>
    <submittedName>
        <fullName evidence="6">LemA family protein</fullName>
    </submittedName>
</protein>
<evidence type="ECO:0000256" key="2">
    <source>
        <dbReference type="ARBA" id="ARBA00008854"/>
    </source>
</evidence>
<comment type="caution">
    <text evidence="6">The sequence shown here is derived from an EMBL/GenBank/DDBJ whole genome shotgun (WGS) entry which is preliminary data.</text>
</comment>
<dbReference type="RefSeq" id="WP_258822573.1">
    <property type="nucleotide sequence ID" value="NZ_JANUHB010000002.1"/>
</dbReference>
<organism evidence="6 7">
    <name type="scientific">Massilia agilis</name>
    <dbReference type="NCBI Taxonomy" id="1811226"/>
    <lineage>
        <taxon>Bacteria</taxon>
        <taxon>Pseudomonadati</taxon>
        <taxon>Pseudomonadota</taxon>
        <taxon>Betaproteobacteria</taxon>
        <taxon>Burkholderiales</taxon>
        <taxon>Oxalobacteraceae</taxon>
        <taxon>Telluria group</taxon>
        <taxon>Massilia</taxon>
    </lineage>
</organism>
<comment type="similarity">
    <text evidence="2">Belongs to the LemA family.</text>
</comment>
<evidence type="ECO:0000313" key="6">
    <source>
        <dbReference type="EMBL" id="MCS0808816.1"/>
    </source>
</evidence>
<evidence type="ECO:0000256" key="1">
    <source>
        <dbReference type="ARBA" id="ARBA00004167"/>
    </source>
</evidence>
<dbReference type="Pfam" id="PF04011">
    <property type="entry name" value="LemA"/>
    <property type="match status" value="1"/>
</dbReference>
<sequence>MTRSVFARWFRLFFAFTLVTTVLSGCGYNEFQQKDEATKAAWSEVVNQYQRRSDLIPNLVNTVKGYASHEKDTLEAVTRARAAATSIQVTPEVLNDPAAFQKFQQAQGELTSALSRLMAVSENYPNLKADTSFRDLQSQLEGTENRITVARQRYIAAVQDYNVTVRSFPTNITAKVFGYQPKPSFTVANEAAISTAPKVDFGK</sequence>
<evidence type="ECO:0000256" key="3">
    <source>
        <dbReference type="ARBA" id="ARBA00022692"/>
    </source>
</evidence>
<dbReference type="PANTHER" id="PTHR34478:SF2">
    <property type="entry name" value="MEMBRANE PROTEIN"/>
    <property type="match status" value="1"/>
</dbReference>
<proteinExistence type="inferred from homology"/>
<dbReference type="EMBL" id="JANUHB010000002">
    <property type="protein sequence ID" value="MCS0808816.1"/>
    <property type="molecule type" value="Genomic_DNA"/>
</dbReference>
<evidence type="ECO:0000313" key="7">
    <source>
        <dbReference type="Proteomes" id="UP001206126"/>
    </source>
</evidence>